<protein>
    <submittedName>
        <fullName evidence="1">Uncharacterized protein</fullName>
    </submittedName>
</protein>
<keyword evidence="2" id="KW-1185">Reference proteome</keyword>
<accession>A0A4Y2I5J5</accession>
<evidence type="ECO:0000313" key="2">
    <source>
        <dbReference type="Proteomes" id="UP000499080"/>
    </source>
</evidence>
<name>A0A4Y2I5J5_ARAVE</name>
<proteinExistence type="predicted"/>
<reference evidence="1 2" key="1">
    <citation type="journal article" date="2019" name="Sci. Rep.">
        <title>Orb-weaving spider Araneus ventricosus genome elucidates the spidroin gene catalogue.</title>
        <authorList>
            <person name="Kono N."/>
            <person name="Nakamura H."/>
            <person name="Ohtoshi R."/>
            <person name="Moran D.A.P."/>
            <person name="Shinohara A."/>
            <person name="Yoshida Y."/>
            <person name="Fujiwara M."/>
            <person name="Mori M."/>
            <person name="Tomita M."/>
            <person name="Arakawa K."/>
        </authorList>
    </citation>
    <scope>NUCLEOTIDE SEQUENCE [LARGE SCALE GENOMIC DNA]</scope>
</reference>
<comment type="caution">
    <text evidence="1">The sequence shown here is derived from an EMBL/GenBank/DDBJ whole genome shotgun (WGS) entry which is preliminary data.</text>
</comment>
<dbReference type="AlphaFoldDB" id="A0A4Y2I5J5"/>
<evidence type="ECO:0000313" key="1">
    <source>
        <dbReference type="EMBL" id="GBM72844.1"/>
    </source>
</evidence>
<dbReference type="EMBL" id="BGPR01002403">
    <property type="protein sequence ID" value="GBM72844.1"/>
    <property type="molecule type" value="Genomic_DNA"/>
</dbReference>
<dbReference type="Proteomes" id="UP000499080">
    <property type="component" value="Unassembled WGS sequence"/>
</dbReference>
<gene>
    <name evidence="1" type="ORF">AVEN_17893_1</name>
</gene>
<organism evidence="1 2">
    <name type="scientific">Araneus ventricosus</name>
    <name type="common">Orbweaver spider</name>
    <name type="synonym">Epeira ventricosa</name>
    <dbReference type="NCBI Taxonomy" id="182803"/>
    <lineage>
        <taxon>Eukaryota</taxon>
        <taxon>Metazoa</taxon>
        <taxon>Ecdysozoa</taxon>
        <taxon>Arthropoda</taxon>
        <taxon>Chelicerata</taxon>
        <taxon>Arachnida</taxon>
        <taxon>Araneae</taxon>
        <taxon>Araneomorphae</taxon>
        <taxon>Entelegynae</taxon>
        <taxon>Araneoidea</taxon>
        <taxon>Araneidae</taxon>
        <taxon>Araneus</taxon>
    </lineage>
</organism>
<sequence length="132" mass="15167">MTLNTEATQMISFALLEVRHLKGVDVINLHHYVYPPGKPEPATHRGNFIPINECPPVDEIIYNHKSHHALLAFGMTACHDFHRAPWPSYRPYYEYSPHKSPIAVLPSFTRGTTSSSEMSLKPHHHYYTFQEA</sequence>